<reference evidence="3 4" key="1">
    <citation type="submission" date="2019-04" db="EMBL/GenBank/DDBJ databases">
        <title>Microbes associate with the intestines of laboratory mice.</title>
        <authorList>
            <person name="Navarre W."/>
            <person name="Wong E."/>
            <person name="Huang K.C."/>
            <person name="Tropini C."/>
            <person name="Ng K."/>
            <person name="Yu B."/>
        </authorList>
    </citation>
    <scope>NUCLEOTIDE SEQUENCE [LARGE SCALE GENOMIC DNA]</scope>
    <source>
        <strain evidence="3 4">NM48_B13</strain>
    </source>
</reference>
<reference evidence="2 5" key="2">
    <citation type="submission" date="2020-08" db="EMBL/GenBank/DDBJ databases">
        <title>Sequencing the genomes of 1000 actinobacteria strains.</title>
        <authorList>
            <person name="Klenk H.-P."/>
        </authorList>
    </citation>
    <scope>NUCLEOTIDE SEQUENCE [LARGE SCALE GENOMIC DNA]</scope>
    <source>
        <strain evidence="2 5">DSM 22242</strain>
    </source>
</reference>
<protein>
    <submittedName>
        <fullName evidence="2">Rhodanese-related sulfurtransferase</fullName>
    </submittedName>
</protein>
<dbReference type="CDD" id="cd00158">
    <property type="entry name" value="RHOD"/>
    <property type="match status" value="1"/>
</dbReference>
<dbReference type="OrthoDB" id="9800872at2"/>
<dbReference type="EMBL" id="SSTM01000002">
    <property type="protein sequence ID" value="TJW11281.1"/>
    <property type="molecule type" value="Genomic_DNA"/>
</dbReference>
<accession>A0A3N0AB94</accession>
<sequence length="119" mass="12410">MASNQTVTVIDSARVEEAQAQQVPLVDVRPAFMYEEGHIPGAISVPLVVPKNGSMVPDDEIVAAVEAAGVAPGDDVVLYCQTGLHAGLAADTLADKGFTGVELYSGSMNDWTAKNLPVE</sequence>
<keyword evidence="2" id="KW-0808">Transferase</keyword>
<dbReference type="InterPro" id="IPR052367">
    <property type="entry name" value="Thiosulfate_ST/Rhodanese-like"/>
</dbReference>
<dbReference type="PANTHER" id="PTHR45431:SF3">
    <property type="entry name" value="RHODANESE-LIKE DOMAIN-CONTAINING PROTEIN 15, CHLOROPLASTIC"/>
    <property type="match status" value="1"/>
</dbReference>
<evidence type="ECO:0000313" key="2">
    <source>
        <dbReference type="EMBL" id="MBB3171137.1"/>
    </source>
</evidence>
<evidence type="ECO:0000313" key="3">
    <source>
        <dbReference type="EMBL" id="TJW11281.1"/>
    </source>
</evidence>
<dbReference type="Gene3D" id="3.40.250.10">
    <property type="entry name" value="Rhodanese-like domain"/>
    <property type="match status" value="1"/>
</dbReference>
<dbReference type="Pfam" id="PF00581">
    <property type="entry name" value="Rhodanese"/>
    <property type="match status" value="1"/>
</dbReference>
<dbReference type="EMBL" id="JACHYA010000002">
    <property type="protein sequence ID" value="MBB3171137.1"/>
    <property type="molecule type" value="Genomic_DNA"/>
</dbReference>
<proteinExistence type="predicted"/>
<dbReference type="GeneID" id="93356437"/>
<gene>
    <name evidence="3" type="ORF">E5982_03450</name>
    <name evidence="2" type="ORF">FHR31_000949</name>
</gene>
<dbReference type="AlphaFoldDB" id="A0A3N0AB94"/>
<dbReference type="GO" id="GO:0004792">
    <property type="term" value="F:thiosulfate-cyanide sulfurtransferase activity"/>
    <property type="evidence" value="ECO:0007669"/>
    <property type="project" value="InterPro"/>
</dbReference>
<dbReference type="PROSITE" id="PS00380">
    <property type="entry name" value="RHODANESE_1"/>
    <property type="match status" value="1"/>
</dbReference>
<feature type="domain" description="Rhodanese" evidence="1">
    <location>
        <begin position="19"/>
        <end position="119"/>
    </location>
</feature>
<evidence type="ECO:0000259" key="1">
    <source>
        <dbReference type="PROSITE" id="PS50206"/>
    </source>
</evidence>
<dbReference type="SUPFAM" id="SSF52821">
    <property type="entry name" value="Rhodanese/Cell cycle control phosphatase"/>
    <property type="match status" value="1"/>
</dbReference>
<dbReference type="PANTHER" id="PTHR45431">
    <property type="entry name" value="RHODANESE-LIKE DOMAIN-CONTAINING PROTEIN 15, CHLOROPLASTIC"/>
    <property type="match status" value="1"/>
</dbReference>
<comment type="caution">
    <text evidence="3">The sequence shown here is derived from an EMBL/GenBank/DDBJ whole genome shotgun (WGS) entry which is preliminary data.</text>
</comment>
<dbReference type="PROSITE" id="PS50206">
    <property type="entry name" value="RHODANESE_3"/>
    <property type="match status" value="1"/>
</dbReference>
<name>A0A3N0AB94_9ACTN</name>
<dbReference type="SMART" id="SM00450">
    <property type="entry name" value="RHOD"/>
    <property type="match status" value="1"/>
</dbReference>
<dbReference type="InterPro" id="IPR001763">
    <property type="entry name" value="Rhodanese-like_dom"/>
</dbReference>
<organism evidence="3 4">
    <name type="scientific">Parvibacter caecicola</name>
    <dbReference type="NCBI Taxonomy" id="747645"/>
    <lineage>
        <taxon>Bacteria</taxon>
        <taxon>Bacillati</taxon>
        <taxon>Actinomycetota</taxon>
        <taxon>Coriobacteriia</taxon>
        <taxon>Coriobacteriales</taxon>
        <taxon>Coriobacteriaceae</taxon>
        <taxon>Parvibacter</taxon>
    </lineage>
</organism>
<dbReference type="RefSeq" id="WP_123185131.1">
    <property type="nucleotide sequence ID" value="NZ_CANPEU010000004.1"/>
</dbReference>
<dbReference type="InterPro" id="IPR036873">
    <property type="entry name" value="Rhodanese-like_dom_sf"/>
</dbReference>
<evidence type="ECO:0000313" key="5">
    <source>
        <dbReference type="Proteomes" id="UP000530850"/>
    </source>
</evidence>
<keyword evidence="4" id="KW-1185">Reference proteome</keyword>
<evidence type="ECO:0000313" key="4">
    <source>
        <dbReference type="Proteomes" id="UP000309454"/>
    </source>
</evidence>
<dbReference type="Proteomes" id="UP000530850">
    <property type="component" value="Unassembled WGS sequence"/>
</dbReference>
<dbReference type="Proteomes" id="UP000309454">
    <property type="component" value="Unassembled WGS sequence"/>
</dbReference>
<dbReference type="InterPro" id="IPR001307">
    <property type="entry name" value="Thiosulphate_STrfase_CS"/>
</dbReference>